<dbReference type="GeneID" id="112690284"/>
<dbReference type="InterPro" id="IPR036770">
    <property type="entry name" value="Ankyrin_rpt-contain_sf"/>
</dbReference>
<dbReference type="OrthoDB" id="195446at2759"/>
<gene>
    <name evidence="13" type="primary">LOC112690284</name>
</gene>
<feature type="repeat" description="ANK" evidence="8">
    <location>
        <begin position="388"/>
        <end position="420"/>
    </location>
</feature>
<feature type="repeat" description="ANK" evidence="8">
    <location>
        <begin position="964"/>
        <end position="986"/>
    </location>
</feature>
<feature type="repeat" description="ANK" evidence="8">
    <location>
        <begin position="355"/>
        <end position="387"/>
    </location>
</feature>
<dbReference type="PANTHER" id="PTHR24133">
    <property type="entry name" value="ANKYRIN DOMAIN-CONTAINING"/>
    <property type="match status" value="1"/>
</dbReference>
<feature type="transmembrane region" description="Helical" evidence="10">
    <location>
        <begin position="1389"/>
        <end position="1411"/>
    </location>
</feature>
<feature type="compositionally biased region" description="Polar residues" evidence="9">
    <location>
        <begin position="1686"/>
        <end position="1717"/>
    </location>
</feature>
<feature type="repeat" description="ANK" evidence="8">
    <location>
        <begin position="682"/>
        <end position="714"/>
    </location>
</feature>
<keyword evidence="4 10" id="KW-1133">Transmembrane helix</keyword>
<feature type="transmembrane region" description="Helical" evidence="10">
    <location>
        <begin position="1510"/>
        <end position="1531"/>
    </location>
</feature>
<feature type="repeat" description="ANK" evidence="8">
    <location>
        <begin position="749"/>
        <end position="781"/>
    </location>
</feature>
<feature type="transmembrane region" description="Helical" evidence="10">
    <location>
        <begin position="1262"/>
        <end position="1283"/>
    </location>
</feature>
<evidence type="ECO:0000256" key="9">
    <source>
        <dbReference type="SAM" id="MobiDB-lite"/>
    </source>
</evidence>
<dbReference type="FunFam" id="1.25.40.20:FF:000329">
    <property type="entry name" value="No mechanoreceptor potential C, isoform D"/>
    <property type="match status" value="1"/>
</dbReference>
<feature type="transmembrane region" description="Helical" evidence="10">
    <location>
        <begin position="1355"/>
        <end position="1377"/>
    </location>
</feature>
<dbReference type="Proteomes" id="UP000694846">
    <property type="component" value="Unplaced"/>
</dbReference>
<dbReference type="PRINTS" id="PR01097">
    <property type="entry name" value="TRNSRECEPTRP"/>
</dbReference>
<dbReference type="Pfam" id="PF00023">
    <property type="entry name" value="Ank"/>
    <property type="match status" value="2"/>
</dbReference>
<evidence type="ECO:0000256" key="7">
    <source>
        <dbReference type="ARBA" id="ARBA00023303"/>
    </source>
</evidence>
<feature type="domain" description="Ion transport" evidence="11">
    <location>
        <begin position="1356"/>
        <end position="1545"/>
    </location>
</feature>
<feature type="repeat" description="ANK" evidence="8">
    <location>
        <begin position="455"/>
        <end position="488"/>
    </location>
</feature>
<dbReference type="PRINTS" id="PR01415">
    <property type="entry name" value="ANKYRIN"/>
</dbReference>
<accession>A0A8B8GB96</accession>
<evidence type="ECO:0000256" key="8">
    <source>
        <dbReference type="PROSITE-ProRule" id="PRU00023"/>
    </source>
</evidence>
<evidence type="ECO:0000313" key="12">
    <source>
        <dbReference type="Proteomes" id="UP000694846"/>
    </source>
</evidence>
<feature type="transmembrane region" description="Helical" evidence="10">
    <location>
        <begin position="1295"/>
        <end position="1314"/>
    </location>
</feature>
<dbReference type="InterPro" id="IPR002110">
    <property type="entry name" value="Ankyrin_rpt"/>
</dbReference>
<dbReference type="Gene3D" id="1.25.40.20">
    <property type="entry name" value="Ankyrin repeat-containing domain"/>
    <property type="match status" value="10"/>
</dbReference>
<evidence type="ECO:0000256" key="10">
    <source>
        <dbReference type="SAM" id="Phobius"/>
    </source>
</evidence>
<name>A0A8B8GB96_9HEMI</name>
<keyword evidence="2" id="KW-0813">Transport</keyword>
<keyword evidence="5" id="KW-0406">Ion transport</keyword>
<evidence type="ECO:0000256" key="2">
    <source>
        <dbReference type="ARBA" id="ARBA00022448"/>
    </source>
</evidence>
<dbReference type="CTD" id="33768"/>
<feature type="repeat" description="ANK" evidence="8">
    <location>
        <begin position="114"/>
        <end position="146"/>
    </location>
</feature>
<dbReference type="Pfam" id="PF12796">
    <property type="entry name" value="Ank_2"/>
    <property type="match status" value="8"/>
</dbReference>
<feature type="transmembrane region" description="Helical" evidence="10">
    <location>
        <begin position="1471"/>
        <end position="1490"/>
    </location>
</feature>
<feature type="repeat" description="ANK" evidence="8">
    <location>
        <begin position="852"/>
        <end position="884"/>
    </location>
</feature>
<dbReference type="GO" id="GO:0034703">
    <property type="term" value="C:cation channel complex"/>
    <property type="evidence" value="ECO:0007669"/>
    <property type="project" value="UniProtKB-ARBA"/>
</dbReference>
<comment type="subcellular location">
    <subcellularLocation>
        <location evidence="1">Membrane</location>
        <topology evidence="1">Multi-pass membrane protein</topology>
    </subcellularLocation>
</comment>
<keyword evidence="6 10" id="KW-0472">Membrane</keyword>
<dbReference type="Pfam" id="PF13637">
    <property type="entry name" value="Ank_4"/>
    <property type="match status" value="2"/>
</dbReference>
<feature type="transmembrane region" description="Helical" evidence="10">
    <location>
        <begin position="1326"/>
        <end position="1343"/>
    </location>
</feature>
<keyword evidence="7" id="KW-0407">Ion channel</keyword>
<reference evidence="13" key="1">
    <citation type="submission" date="2025-08" db="UniProtKB">
        <authorList>
            <consortium name="RefSeq"/>
        </authorList>
    </citation>
    <scope>IDENTIFICATION</scope>
    <source>
        <tissue evidence="13">Whole body</tissue>
    </source>
</reference>
<evidence type="ECO:0000256" key="1">
    <source>
        <dbReference type="ARBA" id="ARBA00004141"/>
    </source>
</evidence>
<proteinExistence type="predicted"/>
<evidence type="ECO:0000256" key="3">
    <source>
        <dbReference type="ARBA" id="ARBA00022692"/>
    </source>
</evidence>
<evidence type="ECO:0000259" key="11">
    <source>
        <dbReference type="Pfam" id="PF00520"/>
    </source>
</evidence>
<dbReference type="Pfam" id="PF00520">
    <property type="entry name" value="Ion_trans"/>
    <property type="match status" value="1"/>
</dbReference>
<protein>
    <submittedName>
        <fullName evidence="13">Serine/threonine-protein phosphatase 6 regulatory ankyrin repeat subunit A isoform X2</fullName>
    </submittedName>
</protein>
<dbReference type="SMART" id="SM00248">
    <property type="entry name" value="ANK"/>
    <property type="match status" value="29"/>
</dbReference>
<dbReference type="PANTHER" id="PTHR24133:SF40">
    <property type="entry name" value="ANKYRIN REPEAT DOMAIN 44"/>
    <property type="match status" value="1"/>
</dbReference>
<keyword evidence="8" id="KW-0040">ANK repeat</keyword>
<feature type="repeat" description="ANK" evidence="8">
    <location>
        <begin position="489"/>
        <end position="521"/>
    </location>
</feature>
<evidence type="ECO:0000256" key="6">
    <source>
        <dbReference type="ARBA" id="ARBA00023136"/>
    </source>
</evidence>
<feature type="repeat" description="ANK" evidence="8">
    <location>
        <begin position="885"/>
        <end position="905"/>
    </location>
</feature>
<feature type="compositionally biased region" description="Low complexity" evidence="9">
    <location>
        <begin position="10"/>
        <end position="27"/>
    </location>
</feature>
<dbReference type="RefSeq" id="XP_025420050.1">
    <property type="nucleotide sequence ID" value="XM_025564265.1"/>
</dbReference>
<dbReference type="InterPro" id="IPR052391">
    <property type="entry name" value="E3_Ligase-Neurotoxin"/>
</dbReference>
<feature type="repeat" description="ANK" evidence="8">
    <location>
        <begin position="565"/>
        <end position="608"/>
    </location>
</feature>
<dbReference type="SUPFAM" id="SSF48403">
    <property type="entry name" value="Ankyrin repeat"/>
    <property type="match status" value="4"/>
</dbReference>
<feature type="repeat" description="ANK" evidence="8">
    <location>
        <begin position="999"/>
        <end position="1031"/>
    </location>
</feature>
<feature type="compositionally biased region" description="Basic and acidic residues" evidence="9">
    <location>
        <begin position="40"/>
        <end position="50"/>
    </location>
</feature>
<evidence type="ECO:0000256" key="5">
    <source>
        <dbReference type="ARBA" id="ARBA00023065"/>
    </source>
</evidence>
<feature type="region of interest" description="Disordered" evidence="9">
    <location>
        <begin position="1672"/>
        <end position="1717"/>
    </location>
</feature>
<sequence length="1717" mass="187458">MIGGSGKRGSAASSSKPPSSTATAVTAAEDKASAASGVSKGDDKKDEAKDGVVPITLPSPGSSIRDGAQRILQLSQKSEWPPLDQALKVVEKLVSTGGEDVTSTPLAGVVDQSNGMTPLMYAVKESKTTFLERLIDLGSDVTIRNNENFNALHLAATYSREDVIKVLLPKKGVDVYCPGGPKQQTAVHMVASRQTGTATSILRVLLGSCGKDIRTIADGDGKIPLLLAVETGNQSMCRELLSTQAVEQLKYKTKSGDMAIHLAAKRKDMDMIKILIDYGASVDSQNGQGQTALHIASADGDEALVKYFYGARANASITDNQDRTPMHLAAENGHANIIELLVDKFKASIFERTKDGSTLMHIASLNGHADCAMMLFKKGVYLHMPNKSGARSIHTAARYGHVGIINTLLQKGEKVDVTTNDNYTPLHIAVESVKPAVIETLLGYGADVHVRGGKLRETPLHIAARVKDGDRCALMLLKSGAGPNLATDDGQTPVHVAAQHGNLITLQLLLDDGGDPLFKNNVGETPLHLACRSCQADIVGQLIDFVKSKQGDEVANSYVNNVNEDGASALHYAANIKKSEVNVSKPNHDAKVIKLLFEGGADINLRTKLHHETALHFCAVAGNNDVLTAILDGMSPSEVQQSMNRQSSVGWTPLLIACHRGHMSLVNTMLNNHARVDVFDNEGRSALHLAAERGYLKVCDALLTHKAFINSKSRVGWTALHLAAMNGFADLCRFLIHDHNAVIDILTLRKQTPLHLAASAGQLEVCRLLLDLGANIDATDDQGQKPIHVAAQNNFPEVTQLFLQQHPQLVLASTKDGNTCAHIAAMQGSVTVIVELMKFDKNGVISARNRITEATPLQLAAEGGHAQVVKVLVRAGASCSDENKAGFTAVHLAAQNGHLSVLEVLRSSQSLKISSKRLGMTALHMAAYCGQTDTVRELLSHIPATVKSDPPSGVSVLGVLGNESGMTPLHFAAYSGNENVVRLLLNSAGVQVDASTAENGYNALHLACFGGHVTVVGLLLSRAADLLHSADLNGKTCLHIAATYGHYAMVEVLLGQGAEINATDKNGWTAMHCAARAGYLDVVKLLVESGASPKAETNYGASPIWFAAQEGHNDVLEYLMTKEHDTYGLMDDRRFVYNLMICSKNHNNKPIEEFILVSPAPVDTAAKLSSIFINLSNKEKERAKDLIAAGKQCEAMATELLALAAGQDSAGRILTASDRRNTEFLDVLIENEQKEVIAHTVVQRYLQELWQGRLNWAGWKTLLMFLGFIACPPLWIVFTLPLWHTYSKVPIIKFMSYLTSHVYLMLLLQMVAITPYHKAARSTLSPYWYEWLLLVWLSGLLLFELTNPSDKSGLGWVKLAVLLWSVIGVAFHLVGYFNLVSSPYLPTVIYLRNQMFAISFLMACVQILDFLSFHHLFGPWAIIIGDLMKDLARFLVVLSIFVFGFSMQIVAMNHPIKKKLERQNSEIFSEVLMSPIDAFELLFFAVFGMATHTDLRQATNSDQPSWTVYLFKAVFGIYMLVSVVVLINLLIAMMSDTYQRIQAQSDIEWKFGLAKLIRNMHRTTTTPSPLNLITTWFMYLLEICKKRVKQKKRPSLSQMVDMKTKGRVSARTRMGNKWLSKVKKAQVVPRESTSVSVVHLSPYGSQISFSSLSNRIETVTDWDSIAKKYRALQGSSENDEREDTKASNASMERLTRSNSEAQSDPQPLMANNINNFP</sequence>
<dbReference type="PROSITE" id="PS50297">
    <property type="entry name" value="ANK_REP_REGION"/>
    <property type="match status" value="18"/>
</dbReference>
<feature type="repeat" description="ANK" evidence="8">
    <location>
        <begin position="421"/>
        <end position="453"/>
    </location>
</feature>
<feature type="repeat" description="ANK" evidence="8">
    <location>
        <begin position="918"/>
        <end position="941"/>
    </location>
</feature>
<feature type="repeat" description="ANK" evidence="8">
    <location>
        <begin position="288"/>
        <end position="320"/>
    </location>
</feature>
<dbReference type="InterPro" id="IPR002153">
    <property type="entry name" value="TRPC_channel"/>
</dbReference>
<feature type="repeat" description="ANK" evidence="8">
    <location>
        <begin position="1066"/>
        <end position="1098"/>
    </location>
</feature>
<dbReference type="InterPro" id="IPR005821">
    <property type="entry name" value="Ion_trans_dom"/>
</dbReference>
<evidence type="ECO:0000313" key="13">
    <source>
        <dbReference type="RefSeq" id="XP_025420050.1"/>
    </source>
</evidence>
<feature type="repeat" description="ANK" evidence="8">
    <location>
        <begin position="255"/>
        <end position="287"/>
    </location>
</feature>
<organism evidence="12 13">
    <name type="scientific">Sipha flava</name>
    <name type="common">yellow sugarcane aphid</name>
    <dbReference type="NCBI Taxonomy" id="143950"/>
    <lineage>
        <taxon>Eukaryota</taxon>
        <taxon>Metazoa</taxon>
        <taxon>Ecdysozoa</taxon>
        <taxon>Arthropoda</taxon>
        <taxon>Hexapoda</taxon>
        <taxon>Insecta</taxon>
        <taxon>Pterygota</taxon>
        <taxon>Neoptera</taxon>
        <taxon>Paraneoptera</taxon>
        <taxon>Hemiptera</taxon>
        <taxon>Sternorrhyncha</taxon>
        <taxon>Aphidomorpha</taxon>
        <taxon>Aphidoidea</taxon>
        <taxon>Aphididae</taxon>
        <taxon>Sipha</taxon>
    </lineage>
</organism>
<dbReference type="PROSITE" id="PS50088">
    <property type="entry name" value="ANK_REPEAT"/>
    <property type="match status" value="20"/>
</dbReference>
<feature type="region of interest" description="Disordered" evidence="9">
    <location>
        <begin position="1"/>
        <end position="64"/>
    </location>
</feature>
<keyword evidence="12" id="KW-1185">Reference proteome</keyword>
<feature type="repeat" description="ANK" evidence="8">
    <location>
        <begin position="649"/>
        <end position="681"/>
    </location>
</feature>
<evidence type="ECO:0000256" key="4">
    <source>
        <dbReference type="ARBA" id="ARBA00022989"/>
    </source>
</evidence>
<feature type="repeat" description="ANK" evidence="8">
    <location>
        <begin position="1033"/>
        <end position="1065"/>
    </location>
</feature>
<feature type="transmembrane region" description="Helical" evidence="10">
    <location>
        <begin position="1431"/>
        <end position="1451"/>
    </location>
</feature>
<dbReference type="GO" id="GO:0005262">
    <property type="term" value="F:calcium channel activity"/>
    <property type="evidence" value="ECO:0007669"/>
    <property type="project" value="InterPro"/>
</dbReference>
<keyword evidence="3 10" id="KW-0812">Transmembrane</keyword>
<feature type="repeat" description="ANK" evidence="8">
    <location>
        <begin position="321"/>
        <end position="344"/>
    </location>
</feature>